<evidence type="ECO:0000256" key="5">
    <source>
        <dbReference type="ARBA" id="ARBA00022679"/>
    </source>
</evidence>
<dbReference type="InterPro" id="IPR003660">
    <property type="entry name" value="HAMP_dom"/>
</dbReference>
<dbReference type="PANTHER" id="PTHR43065:SF42">
    <property type="entry name" value="TWO-COMPONENT SENSOR PPRA"/>
    <property type="match status" value="1"/>
</dbReference>
<dbReference type="SUPFAM" id="SSF55874">
    <property type="entry name" value="ATPase domain of HSP90 chaperone/DNA topoisomerase II/histidine kinase"/>
    <property type="match status" value="1"/>
</dbReference>
<dbReference type="Gene3D" id="6.10.340.10">
    <property type="match status" value="1"/>
</dbReference>
<dbReference type="Gene3D" id="3.30.565.10">
    <property type="entry name" value="Histidine kinase-like ATPase, C-terminal domain"/>
    <property type="match status" value="1"/>
</dbReference>
<evidence type="ECO:0000259" key="10">
    <source>
        <dbReference type="PROSITE" id="PS50109"/>
    </source>
</evidence>
<sequence length="541" mass="59144">MTVSPRTQFINFRASFQFKLFLIFTLLTALMAVLFGSAYIVTEIREQSIYAGNRCQLIAAHLADTVRLPLFAENRTMLMQIAQDTARTPDFHSLTVRTNDGRVLAEVRKPISRSPSELLSRTVEVRSTPLGASPESAIIGSKEPVGALIGSVRLDLDTTELKARTQRLIMMACATAFLFWLSVSSLCYLALRQVTRSFNALMRGLESMQSGNYAVRIAPVSNDEPGRAAGAISLLAASLQEREEENRRLQQQLVDAMRLEVQKEKQQIMAKLIQTNRMTSLGLLASSMAHEINTPNGAIKLAGQQVAKTWKSALPILERVAEEEGDFVLGGAVFSLVRGEVTKATEVIARCSERIEKVVQDMRVYNIGGHSDAKGRVDLNQVVVDALTIIRAHGRHGNIVIQTEPYPELPAVAGNRYQLEQVVINLILNSIQAIPESRNGLITIVSGYDRQHGEVSLVVRDDGKGIRPDIMSRLMEPFFSTRMESGGSGLGLYISNFIVTEHRGRLVVESEPDKGTTATISIPAAGDAGTPGPDAPPAPEA</sequence>
<dbReference type="PRINTS" id="PR00344">
    <property type="entry name" value="BCTRLSENSOR"/>
</dbReference>
<dbReference type="InterPro" id="IPR005467">
    <property type="entry name" value="His_kinase_dom"/>
</dbReference>
<dbReference type="RefSeq" id="WP_151157118.1">
    <property type="nucleotide sequence ID" value="NZ_VZRA01000003.1"/>
</dbReference>
<evidence type="ECO:0000259" key="11">
    <source>
        <dbReference type="PROSITE" id="PS50885"/>
    </source>
</evidence>
<comment type="caution">
    <text evidence="12">The sequence shown here is derived from an EMBL/GenBank/DDBJ whole genome shotgun (WGS) entry which is preliminary data.</text>
</comment>
<evidence type="ECO:0000313" key="12">
    <source>
        <dbReference type="EMBL" id="KAB0669443.1"/>
    </source>
</evidence>
<dbReference type="Proteomes" id="UP000798046">
    <property type="component" value="Unassembled WGS sequence"/>
</dbReference>
<keyword evidence="9" id="KW-1133">Transmembrane helix</keyword>
<evidence type="ECO:0000256" key="2">
    <source>
        <dbReference type="ARBA" id="ARBA00004370"/>
    </source>
</evidence>
<evidence type="ECO:0000256" key="1">
    <source>
        <dbReference type="ARBA" id="ARBA00000085"/>
    </source>
</evidence>
<feature type="compositionally biased region" description="Low complexity" evidence="8">
    <location>
        <begin position="523"/>
        <end position="532"/>
    </location>
</feature>
<dbReference type="PROSITE" id="PS50885">
    <property type="entry name" value="HAMP"/>
    <property type="match status" value="1"/>
</dbReference>
<accession>A0ABQ6TML9</accession>
<dbReference type="PANTHER" id="PTHR43065">
    <property type="entry name" value="SENSOR HISTIDINE KINASE"/>
    <property type="match status" value="1"/>
</dbReference>
<keyword evidence="7" id="KW-0175">Coiled coil</keyword>
<keyword evidence="9" id="KW-0812">Transmembrane</keyword>
<evidence type="ECO:0000256" key="8">
    <source>
        <dbReference type="SAM" id="MobiDB-lite"/>
    </source>
</evidence>
<keyword evidence="9" id="KW-0472">Membrane</keyword>
<dbReference type="InterPro" id="IPR036890">
    <property type="entry name" value="HATPase_C_sf"/>
</dbReference>
<feature type="domain" description="Histidine kinase" evidence="10">
    <location>
        <begin position="287"/>
        <end position="526"/>
    </location>
</feature>
<dbReference type="InterPro" id="IPR003594">
    <property type="entry name" value="HATPase_dom"/>
</dbReference>
<dbReference type="InterPro" id="IPR004358">
    <property type="entry name" value="Sig_transdc_His_kin-like_C"/>
</dbReference>
<reference evidence="12 13" key="1">
    <citation type="journal article" date="2020" name="Microorganisms">
        <title>Description of Three Novel Members in the Family Geobacteraceae, Oryzomonas japonicum gen. nov., sp. nov., Oryzomonas sagensis sp. nov., and Oryzomonas ruber sp. nov.</title>
        <authorList>
            <person name="Xu Z."/>
            <person name="Masuda Y."/>
            <person name="Hayakawa C."/>
            <person name="Ushijima N."/>
            <person name="Kawano K."/>
            <person name="Shiratori Y."/>
            <person name="Senoo K."/>
            <person name="Itoh H."/>
        </authorList>
    </citation>
    <scope>NUCLEOTIDE SEQUENCE [LARGE SCALE GENOMIC DNA]</scope>
    <source>
        <strain evidence="12 13">Red100</strain>
    </source>
</reference>
<evidence type="ECO:0000256" key="4">
    <source>
        <dbReference type="ARBA" id="ARBA00022553"/>
    </source>
</evidence>
<evidence type="ECO:0000256" key="7">
    <source>
        <dbReference type="SAM" id="Coils"/>
    </source>
</evidence>
<comment type="catalytic activity">
    <reaction evidence="1">
        <text>ATP + protein L-histidine = ADP + protein N-phospho-L-histidine.</text>
        <dbReference type="EC" id="2.7.13.3"/>
    </reaction>
</comment>
<gene>
    <name evidence="12" type="ORF">F6V30_11580</name>
</gene>
<protein>
    <recommendedName>
        <fullName evidence="3">histidine kinase</fullName>
        <ecNumber evidence="3">2.7.13.3</ecNumber>
    </recommendedName>
</protein>
<comment type="subcellular location">
    <subcellularLocation>
        <location evidence="2">Membrane</location>
    </subcellularLocation>
</comment>
<dbReference type="SMART" id="SM00387">
    <property type="entry name" value="HATPase_c"/>
    <property type="match status" value="1"/>
</dbReference>
<keyword evidence="13" id="KW-1185">Reference proteome</keyword>
<dbReference type="GO" id="GO:0016301">
    <property type="term" value="F:kinase activity"/>
    <property type="evidence" value="ECO:0007669"/>
    <property type="project" value="UniProtKB-KW"/>
</dbReference>
<evidence type="ECO:0000256" key="9">
    <source>
        <dbReference type="SAM" id="Phobius"/>
    </source>
</evidence>
<dbReference type="Pfam" id="PF02518">
    <property type="entry name" value="HATPase_c"/>
    <property type="match status" value="1"/>
</dbReference>
<feature type="coiled-coil region" evidence="7">
    <location>
        <begin position="232"/>
        <end position="262"/>
    </location>
</feature>
<dbReference type="PROSITE" id="PS50109">
    <property type="entry name" value="HIS_KIN"/>
    <property type="match status" value="1"/>
</dbReference>
<proteinExistence type="predicted"/>
<keyword evidence="4" id="KW-0597">Phosphoprotein</keyword>
<dbReference type="EC" id="2.7.13.3" evidence="3"/>
<keyword evidence="5" id="KW-0808">Transferase</keyword>
<dbReference type="EMBL" id="VZRA01000003">
    <property type="protein sequence ID" value="KAB0669443.1"/>
    <property type="molecule type" value="Genomic_DNA"/>
</dbReference>
<dbReference type="Gene3D" id="1.10.287.130">
    <property type="match status" value="1"/>
</dbReference>
<dbReference type="SMART" id="SM00304">
    <property type="entry name" value="HAMP"/>
    <property type="match status" value="1"/>
</dbReference>
<name>A0ABQ6TML9_9BACT</name>
<feature type="domain" description="HAMP" evidence="11">
    <location>
        <begin position="192"/>
        <end position="244"/>
    </location>
</feature>
<feature type="region of interest" description="Disordered" evidence="8">
    <location>
        <begin position="510"/>
        <end position="541"/>
    </location>
</feature>
<evidence type="ECO:0000256" key="3">
    <source>
        <dbReference type="ARBA" id="ARBA00012438"/>
    </source>
</evidence>
<keyword evidence="6 12" id="KW-0418">Kinase</keyword>
<evidence type="ECO:0000313" key="13">
    <source>
        <dbReference type="Proteomes" id="UP000798046"/>
    </source>
</evidence>
<organism evidence="12 13">
    <name type="scientific">Oryzomonas sagensis</name>
    <dbReference type="NCBI Taxonomy" id="2603857"/>
    <lineage>
        <taxon>Bacteria</taxon>
        <taxon>Pseudomonadati</taxon>
        <taxon>Thermodesulfobacteriota</taxon>
        <taxon>Desulfuromonadia</taxon>
        <taxon>Geobacterales</taxon>
        <taxon>Geobacteraceae</taxon>
        <taxon>Oryzomonas</taxon>
    </lineage>
</organism>
<feature type="transmembrane region" description="Helical" evidence="9">
    <location>
        <begin position="20"/>
        <end position="41"/>
    </location>
</feature>
<evidence type="ECO:0000256" key="6">
    <source>
        <dbReference type="ARBA" id="ARBA00022777"/>
    </source>
</evidence>
<feature type="transmembrane region" description="Helical" evidence="9">
    <location>
        <begin position="168"/>
        <end position="191"/>
    </location>
</feature>